<dbReference type="GO" id="GO:0051539">
    <property type="term" value="F:4 iron, 4 sulfur cluster binding"/>
    <property type="evidence" value="ECO:0007669"/>
    <property type="project" value="UniProtKB-KW"/>
</dbReference>
<dbReference type="GO" id="GO:0046872">
    <property type="term" value="F:metal ion binding"/>
    <property type="evidence" value="ECO:0007669"/>
    <property type="project" value="UniProtKB-KW"/>
</dbReference>
<dbReference type="EMBL" id="QXQB01000001">
    <property type="protein sequence ID" value="RJX41772.1"/>
    <property type="molecule type" value="Genomic_DNA"/>
</dbReference>
<evidence type="ECO:0000313" key="6">
    <source>
        <dbReference type="EMBL" id="RJX41772.1"/>
    </source>
</evidence>
<reference evidence="6 7" key="1">
    <citation type="submission" date="2018-09" db="EMBL/GenBank/DDBJ databases">
        <title>Paenibacillus aracenensis nov. sp. isolated from a cave in southern Spain.</title>
        <authorList>
            <person name="Jurado V."/>
            <person name="Gutierrez-Patricio S."/>
            <person name="Gonzalez-Pimentel J.L."/>
            <person name="Miller A.Z."/>
            <person name="Laiz L."/>
            <person name="Saiz-Jimenez C."/>
        </authorList>
    </citation>
    <scope>NUCLEOTIDE SEQUENCE [LARGE SCALE GENOMIC DNA]</scope>
    <source>
        <strain evidence="6 7">JCM 19203</strain>
    </source>
</reference>
<protein>
    <submittedName>
        <fullName evidence="6">FAD-dependent oxidoreductase</fullName>
    </submittedName>
</protein>
<keyword evidence="1" id="KW-0004">4Fe-4S</keyword>
<accession>A0A3A6PIK1</accession>
<evidence type="ECO:0000256" key="4">
    <source>
        <dbReference type="ARBA" id="ARBA00023004"/>
    </source>
</evidence>
<evidence type="ECO:0000256" key="2">
    <source>
        <dbReference type="ARBA" id="ARBA00022723"/>
    </source>
</evidence>
<proteinExistence type="predicted"/>
<name>A0A3A6PIK1_9BACL</name>
<keyword evidence="3" id="KW-0560">Oxidoreductase</keyword>
<keyword evidence="2" id="KW-0479">Metal-binding</keyword>
<dbReference type="GO" id="GO:0016491">
    <property type="term" value="F:oxidoreductase activity"/>
    <property type="evidence" value="ECO:0007669"/>
    <property type="project" value="UniProtKB-KW"/>
</dbReference>
<dbReference type="InterPro" id="IPR039650">
    <property type="entry name" value="HdrA-like"/>
</dbReference>
<dbReference type="Gene3D" id="3.50.50.60">
    <property type="entry name" value="FAD/NAD(P)-binding domain"/>
    <property type="match status" value="1"/>
</dbReference>
<evidence type="ECO:0000256" key="3">
    <source>
        <dbReference type="ARBA" id="ARBA00023002"/>
    </source>
</evidence>
<dbReference type="OrthoDB" id="9777740at2"/>
<dbReference type="PANTHER" id="PTHR43498:SF1">
    <property type="entry name" value="COB--COM HETERODISULFIDE REDUCTASE IRON-SULFUR SUBUNIT A"/>
    <property type="match status" value="1"/>
</dbReference>
<dbReference type="PANTHER" id="PTHR43498">
    <property type="entry name" value="FERREDOXIN:COB-COM HETERODISULFIDE REDUCTASE SUBUNIT A"/>
    <property type="match status" value="1"/>
</dbReference>
<organism evidence="6 7">
    <name type="scientific">Paenibacillus pinisoli</name>
    <dbReference type="NCBI Taxonomy" id="1276110"/>
    <lineage>
        <taxon>Bacteria</taxon>
        <taxon>Bacillati</taxon>
        <taxon>Bacillota</taxon>
        <taxon>Bacilli</taxon>
        <taxon>Bacillales</taxon>
        <taxon>Paenibacillaceae</taxon>
        <taxon>Paenibacillus</taxon>
    </lineage>
</organism>
<keyword evidence="7" id="KW-1185">Reference proteome</keyword>
<comment type="caution">
    <text evidence="6">The sequence shown here is derived from an EMBL/GenBank/DDBJ whole genome shotgun (WGS) entry which is preliminary data.</text>
</comment>
<sequence>MLCGCVSPGEEKQEQTVMIDNPDVVIIGSEIEGAYLARAAQDEGLSVVILDPRKQAGGQLLQGQMLYLDEPTDASNNTLLQGKVGQLFDEYKKGNIRKLKDFEAYYKQLLSGIHIESGIEILSLDKDQAGENKQALKRLTYKNQAGEEKTVEAKYWVENTDFAYLSSQLSQDRIPGVESIFNLEEKAHMASSIMMKFKGVDWDSFQKAVMGLDQAAREERYGGTTYVTNTFTWGFGNVGSSYTPTREDIFLRGLNIVNQKDGEALINALLIYNVDPSDSERVEEAVALGKAETDRVLTHLQKELPGWEKAQVNGYPDYLYIRDYDRYVTDYVLTATDMFSGSMFWDNVSIGGYPLDIQGVIGDRWGRALGKPDKYGMPLRSFMLKDYSNVLVAGKNVGATAPAYGSARIQPNTSLAGEVIGIILGQIDGKTELADLTEEDMKELHAYIEKKYKIELNSESGANKIANYTEEELILIDKGHLIVSK</sequence>
<dbReference type="InterPro" id="IPR036188">
    <property type="entry name" value="FAD/NAD-bd_sf"/>
</dbReference>
<evidence type="ECO:0000256" key="5">
    <source>
        <dbReference type="ARBA" id="ARBA00023014"/>
    </source>
</evidence>
<dbReference type="Proteomes" id="UP000267798">
    <property type="component" value="Unassembled WGS sequence"/>
</dbReference>
<dbReference type="Pfam" id="PF12831">
    <property type="entry name" value="FAD_oxidored"/>
    <property type="match status" value="1"/>
</dbReference>
<keyword evidence="5" id="KW-0411">Iron-sulfur</keyword>
<gene>
    <name evidence="6" type="ORF">D3P09_00360</name>
</gene>
<dbReference type="SUPFAM" id="SSF51905">
    <property type="entry name" value="FAD/NAD(P)-binding domain"/>
    <property type="match status" value="1"/>
</dbReference>
<keyword evidence="4" id="KW-0408">Iron</keyword>
<evidence type="ECO:0000313" key="7">
    <source>
        <dbReference type="Proteomes" id="UP000267798"/>
    </source>
</evidence>
<evidence type="ECO:0000256" key="1">
    <source>
        <dbReference type="ARBA" id="ARBA00022485"/>
    </source>
</evidence>
<dbReference type="AlphaFoldDB" id="A0A3A6PIK1"/>